<organism evidence="1 2">
    <name type="scientific">Kwoniella shandongensis</name>
    <dbReference type="NCBI Taxonomy" id="1734106"/>
    <lineage>
        <taxon>Eukaryota</taxon>
        <taxon>Fungi</taxon>
        <taxon>Dikarya</taxon>
        <taxon>Basidiomycota</taxon>
        <taxon>Agaricomycotina</taxon>
        <taxon>Tremellomycetes</taxon>
        <taxon>Tremellales</taxon>
        <taxon>Cryptococcaceae</taxon>
        <taxon>Kwoniella</taxon>
    </lineage>
</organism>
<evidence type="ECO:0000313" key="1">
    <source>
        <dbReference type="EMBL" id="WWD17074.1"/>
    </source>
</evidence>
<dbReference type="PROSITE" id="PS50181">
    <property type="entry name" value="FBOX"/>
    <property type="match status" value="1"/>
</dbReference>
<sequence>MKQLDTELLELIFRNLSIRDILACSLVSKQFRQIIIDSPHLQLELTRHLYRVSPIDEERISSDFTLGVNERLRRLVKYEMNIERLRPKISILEPALPEHHEICVISEDYIITHPSNLPDQGQGTPPEMYTLCVIRDRRDGTVKEIKIPFEPREFSITVNVEEDVVVVVDWEESIHVFHLFNEGEDAVAYLDFAIDLGDEEDWDIDEEPNVRFLSGQRFIVWANGVHLIYRWTDGTCLARLPPRGLGTWGDGEVMTRYDLMLGLRNEMIPGDDRRPNGATLAIFDLNRSNHFDPYTDPVALLELPFSTQTLPSVVRSLLNLPADPVIDFIQGLDFPFIHQADNPDFLVLSLTFSLGSDGDRNNIVIAIEIAQLLSLADLNQPISSSGRQRTWANESTPFPNIEKIPFVAWKDKAYLWIEDHAHPLNPGCREAQHGRRLLSFDHDLLAQQGKLRLTLRDFEQRVLKRDHCRPGLLAGLGTVRDAVSQGQDSGHAQPDRYQMDVRWPDHDVVGVKTITGEFALEPLFVYECRFDGKEFILHRPTPSKTWIADFSAGFEDFFV</sequence>
<dbReference type="EMBL" id="CP144053">
    <property type="protein sequence ID" value="WWD17074.1"/>
    <property type="molecule type" value="Genomic_DNA"/>
</dbReference>
<protein>
    <submittedName>
        <fullName evidence="1">Uncharacterized protein</fullName>
    </submittedName>
</protein>
<evidence type="ECO:0000313" key="2">
    <source>
        <dbReference type="Proteomes" id="UP000322225"/>
    </source>
</evidence>
<reference evidence="1" key="2">
    <citation type="submission" date="2024-01" db="EMBL/GenBank/DDBJ databases">
        <title>Comparative genomics of Cryptococcus and Kwoniella reveals pathogenesis evolution and contrasting modes of karyotype evolution via chromosome fusion or intercentromeric recombination.</title>
        <authorList>
            <person name="Coelho M.A."/>
            <person name="David-Palma M."/>
            <person name="Shea T."/>
            <person name="Bowers K."/>
            <person name="McGinley-Smith S."/>
            <person name="Mohammad A.W."/>
            <person name="Gnirke A."/>
            <person name="Yurkov A.M."/>
            <person name="Nowrousian M."/>
            <person name="Sun S."/>
            <person name="Cuomo C.A."/>
            <person name="Heitman J."/>
        </authorList>
    </citation>
    <scope>NUCLEOTIDE SEQUENCE</scope>
    <source>
        <strain evidence="1">CBS 12478</strain>
    </source>
</reference>
<dbReference type="CDD" id="cd09917">
    <property type="entry name" value="F-box_SF"/>
    <property type="match status" value="1"/>
</dbReference>
<name>A0A5M6C6A0_9TREE</name>
<accession>A0A5M6C6A0</accession>
<keyword evidence="2" id="KW-1185">Reference proteome</keyword>
<dbReference type="InterPro" id="IPR001810">
    <property type="entry name" value="F-box_dom"/>
</dbReference>
<reference evidence="1" key="1">
    <citation type="submission" date="2017-08" db="EMBL/GenBank/DDBJ databases">
        <authorList>
            <person name="Cuomo C."/>
            <person name="Billmyre B."/>
            <person name="Heitman J."/>
        </authorList>
    </citation>
    <scope>NUCLEOTIDE SEQUENCE</scope>
    <source>
        <strain evidence="1">CBS 12478</strain>
    </source>
</reference>
<dbReference type="Gene3D" id="1.20.1280.50">
    <property type="match status" value="1"/>
</dbReference>
<gene>
    <name evidence="1" type="ORF">CI109_101511</name>
</gene>
<dbReference type="RefSeq" id="XP_031863481.1">
    <property type="nucleotide sequence ID" value="XM_032002544.1"/>
</dbReference>
<dbReference type="Proteomes" id="UP000322225">
    <property type="component" value="Chromosome 3"/>
</dbReference>
<dbReference type="AlphaFoldDB" id="A0A5M6C6A0"/>
<dbReference type="Pfam" id="PF00646">
    <property type="entry name" value="F-box"/>
    <property type="match status" value="1"/>
</dbReference>
<dbReference type="GeneID" id="43586658"/>
<dbReference type="InterPro" id="IPR036047">
    <property type="entry name" value="F-box-like_dom_sf"/>
</dbReference>
<dbReference type="SMART" id="SM00256">
    <property type="entry name" value="FBOX"/>
    <property type="match status" value="1"/>
</dbReference>
<dbReference type="SUPFAM" id="SSF81383">
    <property type="entry name" value="F-box domain"/>
    <property type="match status" value="1"/>
</dbReference>
<dbReference type="KEGG" id="ksn:43586658"/>
<proteinExistence type="predicted"/>